<dbReference type="AlphaFoldDB" id="A0A0G2I5I6"/>
<protein>
    <submittedName>
        <fullName evidence="1">Uncharacterized protein</fullName>
    </submittedName>
</protein>
<accession>A0A0G2I5I6</accession>
<sequence length="51" mass="5572">MNPLFQDIPAMIQLLYRHASPAQTHQPVNNGVLSTWGFVQQAFTDSSGGLS</sequence>
<name>A0A0G2I5I6_9EURO</name>
<dbReference type="Proteomes" id="UP000034164">
    <property type="component" value="Unassembled WGS sequence"/>
</dbReference>
<organism evidence="1 2">
    <name type="scientific">[Emmonsia] crescens</name>
    <dbReference type="NCBI Taxonomy" id="73230"/>
    <lineage>
        <taxon>Eukaryota</taxon>
        <taxon>Fungi</taxon>
        <taxon>Dikarya</taxon>
        <taxon>Ascomycota</taxon>
        <taxon>Pezizomycotina</taxon>
        <taxon>Eurotiomycetes</taxon>
        <taxon>Eurotiomycetidae</taxon>
        <taxon>Onygenales</taxon>
        <taxon>Ajellomycetaceae</taxon>
        <taxon>Emergomyces</taxon>
    </lineage>
</organism>
<evidence type="ECO:0000313" key="2">
    <source>
        <dbReference type="Proteomes" id="UP000034164"/>
    </source>
</evidence>
<dbReference type="EMBL" id="LCZI01000598">
    <property type="protein sequence ID" value="KKZ65713.1"/>
    <property type="molecule type" value="Genomic_DNA"/>
</dbReference>
<gene>
    <name evidence="1" type="ORF">EMCG_08484</name>
</gene>
<reference evidence="2" key="1">
    <citation type="journal article" date="2015" name="PLoS Genet.">
        <title>The dynamic genome and transcriptome of the human fungal pathogen Blastomyces and close relative Emmonsia.</title>
        <authorList>
            <person name="Munoz J.F."/>
            <person name="Gauthier G.M."/>
            <person name="Desjardins C.A."/>
            <person name="Gallo J.E."/>
            <person name="Holder J."/>
            <person name="Sullivan T.D."/>
            <person name="Marty A.J."/>
            <person name="Carmen J.C."/>
            <person name="Chen Z."/>
            <person name="Ding L."/>
            <person name="Gujja S."/>
            <person name="Magrini V."/>
            <person name="Misas E."/>
            <person name="Mitreva M."/>
            <person name="Priest M."/>
            <person name="Saif S."/>
            <person name="Whiston E.A."/>
            <person name="Young S."/>
            <person name="Zeng Q."/>
            <person name="Goldman W.E."/>
            <person name="Mardis E.R."/>
            <person name="Taylor J.W."/>
            <person name="McEwen J.G."/>
            <person name="Clay O.K."/>
            <person name="Klein B.S."/>
            <person name="Cuomo C.A."/>
        </authorList>
    </citation>
    <scope>NUCLEOTIDE SEQUENCE [LARGE SCALE GENOMIC DNA]</scope>
    <source>
        <strain evidence="2">UAMH 3008</strain>
    </source>
</reference>
<comment type="caution">
    <text evidence="1">The sequence shown here is derived from an EMBL/GenBank/DDBJ whole genome shotgun (WGS) entry which is preliminary data.</text>
</comment>
<dbReference type="VEuPathDB" id="FungiDB:EMCG_08484"/>
<proteinExistence type="predicted"/>
<evidence type="ECO:0000313" key="1">
    <source>
        <dbReference type="EMBL" id="KKZ65713.1"/>
    </source>
</evidence>